<gene>
    <name evidence="2" type="ORF">ES332_D06G197900v1</name>
</gene>
<dbReference type="Proteomes" id="UP000322667">
    <property type="component" value="Chromosome D06"/>
</dbReference>
<protein>
    <submittedName>
        <fullName evidence="2">Uncharacterized protein</fullName>
    </submittedName>
</protein>
<reference evidence="2 3" key="1">
    <citation type="submission" date="2019-07" db="EMBL/GenBank/DDBJ databases">
        <title>WGS assembly of Gossypium tomentosum.</title>
        <authorList>
            <person name="Chen Z.J."/>
            <person name="Sreedasyam A."/>
            <person name="Ando A."/>
            <person name="Song Q."/>
            <person name="De L."/>
            <person name="Hulse-Kemp A."/>
            <person name="Ding M."/>
            <person name="Ye W."/>
            <person name="Kirkbride R."/>
            <person name="Jenkins J."/>
            <person name="Plott C."/>
            <person name="Lovell J."/>
            <person name="Lin Y.-M."/>
            <person name="Vaughn R."/>
            <person name="Liu B."/>
            <person name="Li W."/>
            <person name="Simpson S."/>
            <person name="Scheffler B."/>
            <person name="Saski C."/>
            <person name="Grover C."/>
            <person name="Hu G."/>
            <person name="Conover J."/>
            <person name="Carlson J."/>
            <person name="Shu S."/>
            <person name="Boston L."/>
            <person name="Williams M."/>
            <person name="Peterson D."/>
            <person name="Mcgee K."/>
            <person name="Jones D."/>
            <person name="Wendel J."/>
            <person name="Stelly D."/>
            <person name="Grimwood J."/>
            <person name="Schmutz J."/>
        </authorList>
    </citation>
    <scope>NUCLEOTIDE SEQUENCE [LARGE SCALE GENOMIC DNA]</scope>
    <source>
        <strain evidence="2">7179.01</strain>
    </source>
</reference>
<name>A0A5D2KKC7_GOSTO</name>
<evidence type="ECO:0000313" key="2">
    <source>
        <dbReference type="EMBL" id="TYH67581.1"/>
    </source>
</evidence>
<feature type="region of interest" description="Disordered" evidence="1">
    <location>
        <begin position="38"/>
        <end position="59"/>
    </location>
</feature>
<accession>A0A5D2KKC7</accession>
<organism evidence="2 3">
    <name type="scientific">Gossypium tomentosum</name>
    <name type="common">Hawaiian cotton</name>
    <name type="synonym">Gossypium sandvicense</name>
    <dbReference type="NCBI Taxonomy" id="34277"/>
    <lineage>
        <taxon>Eukaryota</taxon>
        <taxon>Viridiplantae</taxon>
        <taxon>Streptophyta</taxon>
        <taxon>Embryophyta</taxon>
        <taxon>Tracheophyta</taxon>
        <taxon>Spermatophyta</taxon>
        <taxon>Magnoliopsida</taxon>
        <taxon>eudicotyledons</taxon>
        <taxon>Gunneridae</taxon>
        <taxon>Pentapetalae</taxon>
        <taxon>rosids</taxon>
        <taxon>malvids</taxon>
        <taxon>Malvales</taxon>
        <taxon>Malvaceae</taxon>
        <taxon>Malvoideae</taxon>
        <taxon>Gossypium</taxon>
    </lineage>
</organism>
<dbReference type="EMBL" id="CM017628">
    <property type="protein sequence ID" value="TYH67581.1"/>
    <property type="molecule type" value="Genomic_DNA"/>
</dbReference>
<proteinExistence type="predicted"/>
<feature type="compositionally biased region" description="Polar residues" evidence="1">
    <location>
        <begin position="38"/>
        <end position="48"/>
    </location>
</feature>
<evidence type="ECO:0000313" key="3">
    <source>
        <dbReference type="Proteomes" id="UP000322667"/>
    </source>
</evidence>
<sequence length="59" mass="6632">MEPRDIVLFLPRLSPCESLLMVPLQWKMEDGISIKTQQSCSLPNSDNGHMNLGKSKLCT</sequence>
<keyword evidence="3" id="KW-1185">Reference proteome</keyword>
<evidence type="ECO:0000256" key="1">
    <source>
        <dbReference type="SAM" id="MobiDB-lite"/>
    </source>
</evidence>
<dbReference type="AlphaFoldDB" id="A0A5D2KKC7"/>